<dbReference type="CDD" id="cd07067">
    <property type="entry name" value="HP_PGM_like"/>
    <property type="match status" value="1"/>
</dbReference>
<feature type="compositionally biased region" description="Basic and acidic residues" evidence="1">
    <location>
        <begin position="1"/>
        <end position="11"/>
    </location>
</feature>
<dbReference type="EMBL" id="JBFCZG010000010">
    <property type="protein sequence ID" value="KAL3417812.1"/>
    <property type="molecule type" value="Genomic_DNA"/>
</dbReference>
<dbReference type="SUPFAM" id="SSF53254">
    <property type="entry name" value="Phosphoglycerate mutase-like"/>
    <property type="match status" value="1"/>
</dbReference>
<feature type="compositionally biased region" description="Polar residues" evidence="1">
    <location>
        <begin position="44"/>
        <end position="57"/>
    </location>
</feature>
<name>A0ABR4P3B9_9HELO</name>
<accession>A0ABR4P3B9</accession>
<dbReference type="PANTHER" id="PTHR48100">
    <property type="entry name" value="BROAD-SPECIFICITY PHOSPHATASE YOR283W-RELATED"/>
    <property type="match status" value="1"/>
</dbReference>
<dbReference type="SMART" id="SM00855">
    <property type="entry name" value="PGAM"/>
    <property type="match status" value="1"/>
</dbReference>
<feature type="compositionally biased region" description="Polar residues" evidence="1">
    <location>
        <begin position="16"/>
        <end position="26"/>
    </location>
</feature>
<dbReference type="PANTHER" id="PTHR48100:SF1">
    <property type="entry name" value="HISTIDINE PHOSPHATASE FAMILY PROTEIN-RELATED"/>
    <property type="match status" value="1"/>
</dbReference>
<proteinExistence type="predicted"/>
<evidence type="ECO:0000313" key="3">
    <source>
        <dbReference type="Proteomes" id="UP001629113"/>
    </source>
</evidence>
<dbReference type="Proteomes" id="UP001629113">
    <property type="component" value="Unassembled WGS sequence"/>
</dbReference>
<dbReference type="InterPro" id="IPR029033">
    <property type="entry name" value="His_PPase_superfam"/>
</dbReference>
<feature type="region of interest" description="Disordered" evidence="1">
    <location>
        <begin position="412"/>
        <end position="478"/>
    </location>
</feature>
<dbReference type="Pfam" id="PF00300">
    <property type="entry name" value="His_Phos_1"/>
    <property type="match status" value="1"/>
</dbReference>
<evidence type="ECO:0000256" key="1">
    <source>
        <dbReference type="SAM" id="MobiDB-lite"/>
    </source>
</evidence>
<gene>
    <name evidence="2" type="ORF">PVAG01_10822</name>
</gene>
<comment type="caution">
    <text evidence="2">The sequence shown here is derived from an EMBL/GenBank/DDBJ whole genome shotgun (WGS) entry which is preliminary data.</text>
</comment>
<keyword evidence="3" id="KW-1185">Reference proteome</keyword>
<dbReference type="InterPro" id="IPR013078">
    <property type="entry name" value="His_Pase_superF_clade-1"/>
</dbReference>
<dbReference type="Gene3D" id="3.40.50.1240">
    <property type="entry name" value="Phosphoglycerate mutase-like"/>
    <property type="match status" value="1"/>
</dbReference>
<feature type="compositionally biased region" description="Polar residues" evidence="1">
    <location>
        <begin position="464"/>
        <end position="473"/>
    </location>
</feature>
<reference evidence="2 3" key="1">
    <citation type="submission" date="2024-06" db="EMBL/GenBank/DDBJ databases">
        <title>Complete genome of Phlyctema vagabunda strain 19-DSS-EL-015.</title>
        <authorList>
            <person name="Fiorenzani C."/>
        </authorList>
    </citation>
    <scope>NUCLEOTIDE SEQUENCE [LARGE SCALE GENOMIC DNA]</scope>
    <source>
        <strain evidence="2 3">19-DSS-EL-015</strain>
    </source>
</reference>
<feature type="region of interest" description="Disordered" evidence="1">
    <location>
        <begin position="1"/>
        <end position="79"/>
    </location>
</feature>
<dbReference type="InterPro" id="IPR050275">
    <property type="entry name" value="PGM_Phosphatase"/>
</dbReference>
<protein>
    <submittedName>
        <fullName evidence="2">Phosphoglycerate mutase family protein</fullName>
    </submittedName>
</protein>
<organism evidence="2 3">
    <name type="scientific">Phlyctema vagabunda</name>
    <dbReference type="NCBI Taxonomy" id="108571"/>
    <lineage>
        <taxon>Eukaryota</taxon>
        <taxon>Fungi</taxon>
        <taxon>Dikarya</taxon>
        <taxon>Ascomycota</taxon>
        <taxon>Pezizomycotina</taxon>
        <taxon>Leotiomycetes</taxon>
        <taxon>Helotiales</taxon>
        <taxon>Dermateaceae</taxon>
        <taxon>Phlyctema</taxon>
    </lineage>
</organism>
<evidence type="ECO:0000313" key="2">
    <source>
        <dbReference type="EMBL" id="KAL3417812.1"/>
    </source>
</evidence>
<feature type="compositionally biased region" description="Polar residues" evidence="1">
    <location>
        <begin position="64"/>
        <end position="78"/>
    </location>
</feature>
<sequence length="520" mass="56754">MDSKQPEEKSHKIMASATNDGPSKASNEPAHDSFHGASLPILLKSQSVASSANTGQDSNEEKQNTSASTAPGTESNTFDLHDVLKDDRKLATALKQLCMQKLGSAENVKNVDWEKFMVDKTNAVQGCMNFMDDNYPGCGYKSVIISIEAAKFTWPAHPVSSGTQQQHYRFPMTLTLEYKNRIVHKGCFFLETGGSPLFILEIPIEKAAKPETLMPNVVIHCIRHAEAEHNKPDLGHARWNIFDPALTTAGRVQAKKLAKAFPDMSKVTLVLCSPMCRTMQTAFYGFKSILQGDRPKMILWPELRERGGGPTSKGLSSRLLYELYKGHHVDFTLVTSDWCAAELTRPETIVRAHIVKKDLVELANAIAGQHGGMWKGIQVGRMDRPLEEEIHIVLISHGGILRDMIATPTVNRKSNAAPATESKQDTGAASALPSESTAASPGESKKSSDASDAPPTDPAKLPATDSSLGSSKPGSIFTDPYKYFTNAEFRDYRLSIVQGNLVETSTSFKRHSTAKGPSAN</sequence>